<evidence type="ECO:0000313" key="9">
    <source>
        <dbReference type="EMBL" id="OGZ44177.1"/>
    </source>
</evidence>
<dbReference type="GO" id="GO:0005886">
    <property type="term" value="C:plasma membrane"/>
    <property type="evidence" value="ECO:0007669"/>
    <property type="project" value="UniProtKB-SubCell"/>
</dbReference>
<comment type="subcellular location">
    <subcellularLocation>
        <location evidence="1">Cell membrane</location>
        <topology evidence="1">Multi-pass membrane protein</topology>
    </subcellularLocation>
</comment>
<dbReference type="PANTHER" id="PTHR30619">
    <property type="entry name" value="DNA INTERNALIZATION/COMPETENCE PROTEIN COMEC/REC2"/>
    <property type="match status" value="1"/>
</dbReference>
<dbReference type="InterPro" id="IPR025405">
    <property type="entry name" value="DUF4131"/>
</dbReference>
<evidence type="ECO:0000259" key="8">
    <source>
        <dbReference type="Pfam" id="PF13567"/>
    </source>
</evidence>
<evidence type="ECO:0000256" key="2">
    <source>
        <dbReference type="ARBA" id="ARBA00022475"/>
    </source>
</evidence>
<evidence type="ECO:0000256" key="5">
    <source>
        <dbReference type="ARBA" id="ARBA00023136"/>
    </source>
</evidence>
<evidence type="ECO:0000256" key="3">
    <source>
        <dbReference type="ARBA" id="ARBA00022692"/>
    </source>
</evidence>
<dbReference type="Pfam" id="PF13567">
    <property type="entry name" value="DUF4131"/>
    <property type="match status" value="1"/>
</dbReference>
<evidence type="ECO:0000256" key="6">
    <source>
        <dbReference type="SAM" id="Phobius"/>
    </source>
</evidence>
<accession>A0A1G2G239</accession>
<feature type="transmembrane region" description="Helical" evidence="6">
    <location>
        <begin position="30"/>
        <end position="47"/>
    </location>
</feature>
<sequence>MHTSNVFLLALLAFIAGVGARSFFEVDVRFIMVLAAGGSFFLVYYFLDRSKTYWGIAGMLLIVFAFGIVRFSWHEAARKEATVLAYANGNALIIRGVVEDAPDIREKNTRLKIRATEVIPGENETPHPVEGNVLLFANRYPVFQYGDEIQVRGTVELPESFSGFDYPSYLAKDQIYALMYYPDVELVSSDKGNRIRSVLFSLKQTFEQSLERIFPEPHAAFLKGILLGSRSSIPSWLLDAFQATGVTHIIALSGFNISIIADTISRVLRRFYVSPRGTFWISLFVITLFTLMVGASSSIVRASLMGILVLLAAKEGRRYQGPNALVFVGALMVLHNPAILRFDVAFQLSFLATAGLLFVAPRLGPTFHFLPEFFGFRTNMVTTLAAQIMVLPLLLYYFGGVSLVSPFTNILILSFMPLTMLFGFFAGLIGMVWTSAGIVAGAVAYALISYHIFIVKLFSSIPFAFLSF</sequence>
<dbReference type="Proteomes" id="UP000177480">
    <property type="component" value="Unassembled WGS sequence"/>
</dbReference>
<dbReference type="InterPro" id="IPR052159">
    <property type="entry name" value="Competence_DNA_uptake"/>
</dbReference>
<feature type="domain" description="DUF4131" evidence="8">
    <location>
        <begin position="32"/>
        <end position="186"/>
    </location>
</feature>
<feature type="domain" description="ComEC/Rec2-related protein" evidence="7">
    <location>
        <begin position="225"/>
        <end position="466"/>
    </location>
</feature>
<name>A0A1G2G239_9BACT</name>
<evidence type="ECO:0000256" key="4">
    <source>
        <dbReference type="ARBA" id="ARBA00022989"/>
    </source>
</evidence>
<feature type="transmembrane region" description="Helical" evidence="6">
    <location>
        <begin position="445"/>
        <end position="466"/>
    </location>
</feature>
<protein>
    <recommendedName>
        <fullName evidence="11">ComEC/Rec2-related protein domain-containing protein</fullName>
    </recommendedName>
</protein>
<dbReference type="EMBL" id="MHNK01000007">
    <property type="protein sequence ID" value="OGZ44177.1"/>
    <property type="molecule type" value="Genomic_DNA"/>
</dbReference>
<dbReference type="PANTHER" id="PTHR30619:SF7">
    <property type="entry name" value="BETA-LACTAMASE DOMAIN PROTEIN"/>
    <property type="match status" value="1"/>
</dbReference>
<evidence type="ECO:0000313" key="10">
    <source>
        <dbReference type="Proteomes" id="UP000177480"/>
    </source>
</evidence>
<keyword evidence="3 6" id="KW-0812">Transmembrane</keyword>
<evidence type="ECO:0008006" key="11">
    <source>
        <dbReference type="Google" id="ProtNLM"/>
    </source>
</evidence>
<dbReference type="STRING" id="1802114.A2719_02340"/>
<gene>
    <name evidence="9" type="ORF">A2719_02340</name>
</gene>
<dbReference type="NCBIfam" id="TIGR00360">
    <property type="entry name" value="ComEC_N-term"/>
    <property type="match status" value="1"/>
</dbReference>
<feature type="transmembrane region" description="Helical" evidence="6">
    <location>
        <begin position="346"/>
        <end position="364"/>
    </location>
</feature>
<comment type="caution">
    <text evidence="9">The sequence shown here is derived from an EMBL/GenBank/DDBJ whole genome shotgun (WGS) entry which is preliminary data.</text>
</comment>
<dbReference type="InterPro" id="IPR004477">
    <property type="entry name" value="ComEC_N"/>
</dbReference>
<organism evidence="9 10">
    <name type="scientific">Candidatus Ryanbacteria bacterium RIFCSPHIGHO2_01_FULL_45_22</name>
    <dbReference type="NCBI Taxonomy" id="1802114"/>
    <lineage>
        <taxon>Bacteria</taxon>
        <taxon>Candidatus Ryaniibacteriota</taxon>
    </lineage>
</organism>
<keyword evidence="5 6" id="KW-0472">Membrane</keyword>
<evidence type="ECO:0000256" key="1">
    <source>
        <dbReference type="ARBA" id="ARBA00004651"/>
    </source>
</evidence>
<keyword evidence="2" id="KW-1003">Cell membrane</keyword>
<feature type="transmembrane region" description="Helical" evidence="6">
    <location>
        <begin position="376"/>
        <end position="398"/>
    </location>
</feature>
<evidence type="ECO:0000259" key="7">
    <source>
        <dbReference type="Pfam" id="PF03772"/>
    </source>
</evidence>
<feature type="transmembrane region" description="Helical" evidence="6">
    <location>
        <begin position="324"/>
        <end position="340"/>
    </location>
</feature>
<feature type="transmembrane region" description="Helical" evidence="6">
    <location>
        <begin position="279"/>
        <end position="312"/>
    </location>
</feature>
<feature type="transmembrane region" description="Helical" evidence="6">
    <location>
        <begin position="54"/>
        <end position="73"/>
    </location>
</feature>
<reference evidence="9 10" key="1">
    <citation type="journal article" date="2016" name="Nat. Commun.">
        <title>Thousands of microbial genomes shed light on interconnected biogeochemical processes in an aquifer system.</title>
        <authorList>
            <person name="Anantharaman K."/>
            <person name="Brown C.T."/>
            <person name="Hug L.A."/>
            <person name="Sharon I."/>
            <person name="Castelle C.J."/>
            <person name="Probst A.J."/>
            <person name="Thomas B.C."/>
            <person name="Singh A."/>
            <person name="Wilkins M.J."/>
            <person name="Karaoz U."/>
            <person name="Brodie E.L."/>
            <person name="Williams K.H."/>
            <person name="Hubbard S.S."/>
            <person name="Banfield J.F."/>
        </authorList>
    </citation>
    <scope>NUCLEOTIDE SEQUENCE [LARGE SCALE GENOMIC DNA]</scope>
</reference>
<feature type="transmembrane region" description="Helical" evidence="6">
    <location>
        <begin position="410"/>
        <end position="433"/>
    </location>
</feature>
<dbReference type="Pfam" id="PF03772">
    <property type="entry name" value="Competence"/>
    <property type="match status" value="1"/>
</dbReference>
<proteinExistence type="predicted"/>
<keyword evidence="4 6" id="KW-1133">Transmembrane helix</keyword>
<dbReference type="AlphaFoldDB" id="A0A1G2G239"/>